<organism evidence="1 2">
    <name type="scientific">Thelephora ganbajun</name>
    <name type="common">Ganba fungus</name>
    <dbReference type="NCBI Taxonomy" id="370292"/>
    <lineage>
        <taxon>Eukaryota</taxon>
        <taxon>Fungi</taxon>
        <taxon>Dikarya</taxon>
        <taxon>Basidiomycota</taxon>
        <taxon>Agaricomycotina</taxon>
        <taxon>Agaricomycetes</taxon>
        <taxon>Thelephorales</taxon>
        <taxon>Thelephoraceae</taxon>
        <taxon>Thelephora</taxon>
    </lineage>
</organism>
<accession>A0ACB6ZIP7</accession>
<evidence type="ECO:0000313" key="2">
    <source>
        <dbReference type="Proteomes" id="UP000886501"/>
    </source>
</evidence>
<name>A0ACB6ZIP7_THEGA</name>
<evidence type="ECO:0000313" key="1">
    <source>
        <dbReference type="EMBL" id="KAF9649409.1"/>
    </source>
</evidence>
<reference evidence="1" key="2">
    <citation type="journal article" date="2020" name="Nat. Commun.">
        <title>Large-scale genome sequencing of mycorrhizal fungi provides insights into the early evolution of symbiotic traits.</title>
        <authorList>
            <person name="Miyauchi S."/>
            <person name="Kiss E."/>
            <person name="Kuo A."/>
            <person name="Drula E."/>
            <person name="Kohler A."/>
            <person name="Sanchez-Garcia M."/>
            <person name="Morin E."/>
            <person name="Andreopoulos B."/>
            <person name="Barry K.W."/>
            <person name="Bonito G."/>
            <person name="Buee M."/>
            <person name="Carver A."/>
            <person name="Chen C."/>
            <person name="Cichocki N."/>
            <person name="Clum A."/>
            <person name="Culley D."/>
            <person name="Crous P.W."/>
            <person name="Fauchery L."/>
            <person name="Girlanda M."/>
            <person name="Hayes R.D."/>
            <person name="Keri Z."/>
            <person name="LaButti K."/>
            <person name="Lipzen A."/>
            <person name="Lombard V."/>
            <person name="Magnuson J."/>
            <person name="Maillard F."/>
            <person name="Murat C."/>
            <person name="Nolan M."/>
            <person name="Ohm R.A."/>
            <person name="Pangilinan J."/>
            <person name="Pereira M.F."/>
            <person name="Perotto S."/>
            <person name="Peter M."/>
            <person name="Pfister S."/>
            <person name="Riley R."/>
            <person name="Sitrit Y."/>
            <person name="Stielow J.B."/>
            <person name="Szollosi G."/>
            <person name="Zifcakova L."/>
            <person name="Stursova M."/>
            <person name="Spatafora J.W."/>
            <person name="Tedersoo L."/>
            <person name="Vaario L.M."/>
            <person name="Yamada A."/>
            <person name="Yan M."/>
            <person name="Wang P."/>
            <person name="Xu J."/>
            <person name="Bruns T."/>
            <person name="Baldrian P."/>
            <person name="Vilgalys R."/>
            <person name="Dunand C."/>
            <person name="Henrissat B."/>
            <person name="Grigoriev I.V."/>
            <person name="Hibbett D."/>
            <person name="Nagy L.G."/>
            <person name="Martin F.M."/>
        </authorList>
    </citation>
    <scope>NUCLEOTIDE SEQUENCE</scope>
    <source>
        <strain evidence="1">P2</strain>
    </source>
</reference>
<keyword evidence="1" id="KW-0378">Hydrolase</keyword>
<protein>
    <submittedName>
        <fullName evidence="1">Hydrolase</fullName>
    </submittedName>
</protein>
<comment type="caution">
    <text evidence="1">The sequence shown here is derived from an EMBL/GenBank/DDBJ whole genome shotgun (WGS) entry which is preliminary data.</text>
</comment>
<dbReference type="EMBL" id="MU117998">
    <property type="protein sequence ID" value="KAF9649409.1"/>
    <property type="molecule type" value="Genomic_DNA"/>
</dbReference>
<keyword evidence="2" id="KW-1185">Reference proteome</keyword>
<reference evidence="1" key="1">
    <citation type="submission" date="2019-10" db="EMBL/GenBank/DDBJ databases">
        <authorList>
            <consortium name="DOE Joint Genome Institute"/>
            <person name="Kuo A."/>
            <person name="Miyauchi S."/>
            <person name="Kiss E."/>
            <person name="Drula E."/>
            <person name="Kohler A."/>
            <person name="Sanchez-Garcia M."/>
            <person name="Andreopoulos B."/>
            <person name="Barry K.W."/>
            <person name="Bonito G."/>
            <person name="Buee M."/>
            <person name="Carver A."/>
            <person name="Chen C."/>
            <person name="Cichocki N."/>
            <person name="Clum A."/>
            <person name="Culley D."/>
            <person name="Crous P.W."/>
            <person name="Fauchery L."/>
            <person name="Girlanda M."/>
            <person name="Hayes R."/>
            <person name="Keri Z."/>
            <person name="Labutti K."/>
            <person name="Lipzen A."/>
            <person name="Lombard V."/>
            <person name="Magnuson J."/>
            <person name="Maillard F."/>
            <person name="Morin E."/>
            <person name="Murat C."/>
            <person name="Nolan M."/>
            <person name="Ohm R."/>
            <person name="Pangilinan J."/>
            <person name="Pereira M."/>
            <person name="Perotto S."/>
            <person name="Peter M."/>
            <person name="Riley R."/>
            <person name="Sitrit Y."/>
            <person name="Stielow B."/>
            <person name="Szollosi G."/>
            <person name="Zifcakova L."/>
            <person name="Stursova M."/>
            <person name="Spatafora J.W."/>
            <person name="Tedersoo L."/>
            <person name="Vaario L.-M."/>
            <person name="Yamada A."/>
            <person name="Yan M."/>
            <person name="Wang P."/>
            <person name="Xu J."/>
            <person name="Bruns T."/>
            <person name="Baldrian P."/>
            <person name="Vilgalys R."/>
            <person name="Henrissat B."/>
            <person name="Grigoriev I.V."/>
            <person name="Hibbett D."/>
            <person name="Nagy L.G."/>
            <person name="Martin F.M."/>
        </authorList>
    </citation>
    <scope>NUCLEOTIDE SEQUENCE</scope>
    <source>
        <strain evidence="1">P2</strain>
    </source>
</reference>
<proteinExistence type="predicted"/>
<dbReference type="Proteomes" id="UP000886501">
    <property type="component" value="Unassembled WGS sequence"/>
</dbReference>
<sequence length="308" mass="33945">MSPNRVSGARIAVVQFDPKFCQVNENIEKARGLCAGIAPGSVDLVCLSEMVFTGYVFPNADSIKPFLEDPITGPTSIFCSELATHLRCHVVAGYPERLPDDEIEPGVDEWGNSITRVGANSAILFGPSGECVGKYRKTNLFETDTTWAKPGTGFATFRLPPPLNSVSLGICMDINVQRPLDWKSIEGPYEIASHCIAENSNLLILLNAWLESPEDIGEDHAWTTVNFWAHRLRPLWEHREGASTDDLRDTNVIICNRTGNENGKKFCGSSCSFRMNNSSGKPRLTHVMGKDEEGISLCDTDVVQHVFL</sequence>
<gene>
    <name evidence="1" type="ORF">BDM02DRAFT_1850456</name>
</gene>